<proteinExistence type="predicted"/>
<dbReference type="PANTHER" id="PTHR43056:SF10">
    <property type="entry name" value="COCE_NOND FAMILY, PUTATIVE (AFU_ORTHOLOGUE AFUA_7G00600)-RELATED"/>
    <property type="match status" value="1"/>
</dbReference>
<feature type="compositionally biased region" description="Basic and acidic residues" evidence="2">
    <location>
        <begin position="44"/>
        <end position="55"/>
    </location>
</feature>
<gene>
    <name evidence="4" type="ORF">QIS96_05135</name>
</gene>
<comment type="caution">
    <text evidence="4">The sequence shown here is derived from an EMBL/GenBank/DDBJ whole genome shotgun (WGS) entry which is preliminary data.</text>
</comment>
<dbReference type="Gene3D" id="2.60.120.260">
    <property type="entry name" value="Galactose-binding domain-like"/>
    <property type="match status" value="1"/>
</dbReference>
<evidence type="ECO:0000256" key="2">
    <source>
        <dbReference type="SAM" id="MobiDB-lite"/>
    </source>
</evidence>
<feature type="domain" description="Xaa-Pro dipeptidyl-peptidase C-terminal" evidence="3">
    <location>
        <begin position="335"/>
        <end position="576"/>
    </location>
</feature>
<dbReference type="SUPFAM" id="SSF53474">
    <property type="entry name" value="alpha/beta-Hydrolases"/>
    <property type="match status" value="1"/>
</dbReference>
<accession>A0ABT6S5M4</accession>
<keyword evidence="5" id="KW-1185">Reference proteome</keyword>
<dbReference type="InterPro" id="IPR029058">
    <property type="entry name" value="AB_hydrolase_fold"/>
</dbReference>
<evidence type="ECO:0000313" key="4">
    <source>
        <dbReference type="EMBL" id="MDI3403209.1"/>
    </source>
</evidence>
<dbReference type="InterPro" id="IPR013736">
    <property type="entry name" value="Xaa-Pro_dipept_C"/>
</dbReference>
<name>A0ABT6S5M4_9ACTN</name>
<dbReference type="InterPro" id="IPR050585">
    <property type="entry name" value="Xaa-Pro_dipeptidyl-ppase/CocE"/>
</dbReference>
<dbReference type="SUPFAM" id="SSF49785">
    <property type="entry name" value="Galactose-binding domain-like"/>
    <property type="match status" value="1"/>
</dbReference>
<reference evidence="4 5" key="1">
    <citation type="submission" date="2023-05" db="EMBL/GenBank/DDBJ databases">
        <title>Draft genome sequence of Streptomyces sp. B-S-A6 isolated from a cave soil in Thailand.</title>
        <authorList>
            <person name="Chamroensaksri N."/>
            <person name="Muangham S."/>
        </authorList>
    </citation>
    <scope>NUCLEOTIDE SEQUENCE [LARGE SCALE GENOMIC DNA]</scope>
    <source>
        <strain evidence="4 5">B-S-A6</strain>
    </source>
</reference>
<protein>
    <submittedName>
        <fullName evidence="4">CocE/NonD family hydrolase</fullName>
    </submittedName>
</protein>
<evidence type="ECO:0000313" key="5">
    <source>
        <dbReference type="Proteomes" id="UP001223978"/>
    </source>
</evidence>
<dbReference type="InterPro" id="IPR000383">
    <property type="entry name" value="Xaa-Pro-like_dom"/>
</dbReference>
<keyword evidence="1 4" id="KW-0378">Hydrolase</keyword>
<dbReference type="PANTHER" id="PTHR43056">
    <property type="entry name" value="PEPTIDASE S9 PROLYL OLIGOPEPTIDASE"/>
    <property type="match status" value="1"/>
</dbReference>
<sequence length="582" mass="66593">MARDASPSADTEDRPGISRPRNRRRSSMTQQPAFGSYRLRRPRMSPESRGGRLPEYRRTEEDGMLIERDIAVTMRTGDRIYVDVFRPLTADEAPTLVSWMPYGKHNPLPIQVIFPNGEVDQEWTSRHTVFESPDPMYWVAHGYAVVLADLPGTWNSEGVATYLSPEEAEAHYDLIEWAGTRDWSNGRVGLTGVSYLAAAQWRVAELAPPHLAAINPWEGFTDPYREVVRHGGIPSTWMWPYLWDRWGASRTQIEDLELETAEHPFDDAFWRSKASNLEKIQTPAYVVASWCDQGLHTRGTLEGYKRISSDQKWLEVHGQKKWAYYYRPENVDRLRAFFDHFLRGQETEVASWPPVRLEVRESTSHGEMVNEQEWPLARTTYRQLFLDADNGSLTWDRVQDEHVAVYDGAGSGPGRHRAEFEVTFQEDLDLVGHMKLALYVSAEAADMDLFVAVWKIDREGRIVHFPYYGHLDDGPAAVGWIRASHRELDEAESTEYMPVLKHQRSLQLQPGDVTRLDIEILASGTRYRAGDSLRVVVQGTDINRYPKPLVFARHEDTVNTGTHTIHTGGRFPSHLLVPVTNL</sequence>
<dbReference type="GO" id="GO:0016787">
    <property type="term" value="F:hydrolase activity"/>
    <property type="evidence" value="ECO:0007669"/>
    <property type="project" value="UniProtKB-KW"/>
</dbReference>
<dbReference type="NCBIfam" id="TIGR00976">
    <property type="entry name" value="CocE_NonD"/>
    <property type="match status" value="1"/>
</dbReference>
<evidence type="ECO:0000256" key="1">
    <source>
        <dbReference type="ARBA" id="ARBA00022801"/>
    </source>
</evidence>
<dbReference type="Pfam" id="PF08530">
    <property type="entry name" value="PepX_C"/>
    <property type="match status" value="1"/>
</dbReference>
<dbReference type="Gene3D" id="1.10.3020.20">
    <property type="match status" value="1"/>
</dbReference>
<evidence type="ECO:0000259" key="3">
    <source>
        <dbReference type="SMART" id="SM00939"/>
    </source>
</evidence>
<dbReference type="EMBL" id="JASCIQ010000004">
    <property type="protein sequence ID" value="MDI3403209.1"/>
    <property type="molecule type" value="Genomic_DNA"/>
</dbReference>
<dbReference type="InterPro" id="IPR005674">
    <property type="entry name" value="CocE/Ser_esterase"/>
</dbReference>
<dbReference type="RefSeq" id="WP_282541162.1">
    <property type="nucleotide sequence ID" value="NZ_JASCIQ010000004.1"/>
</dbReference>
<dbReference type="Pfam" id="PF02129">
    <property type="entry name" value="Peptidase_S15"/>
    <property type="match status" value="1"/>
</dbReference>
<dbReference type="Gene3D" id="3.40.50.1820">
    <property type="entry name" value="alpha/beta hydrolase"/>
    <property type="match status" value="1"/>
</dbReference>
<dbReference type="Proteomes" id="UP001223978">
    <property type="component" value="Unassembled WGS sequence"/>
</dbReference>
<dbReference type="InterPro" id="IPR008979">
    <property type="entry name" value="Galactose-bd-like_sf"/>
</dbReference>
<organism evidence="4 5">
    <name type="scientific">Streptomyces cavernicola</name>
    <dbReference type="NCBI Taxonomy" id="3043613"/>
    <lineage>
        <taxon>Bacteria</taxon>
        <taxon>Bacillati</taxon>
        <taxon>Actinomycetota</taxon>
        <taxon>Actinomycetes</taxon>
        <taxon>Kitasatosporales</taxon>
        <taxon>Streptomycetaceae</taxon>
        <taxon>Streptomyces</taxon>
    </lineage>
</organism>
<dbReference type="SMART" id="SM00939">
    <property type="entry name" value="PepX_C"/>
    <property type="match status" value="1"/>
</dbReference>
<feature type="region of interest" description="Disordered" evidence="2">
    <location>
        <begin position="1"/>
        <end position="55"/>
    </location>
</feature>